<sequence>MSKKPTKSNSKKPANKIVIMFGLDKDRKPRGARFTGENEALLAKAAAAMGFRLAVPVTKKHFEVANKLPAGKIHATGSGLVPVVDQPLYDQIISLVGGEPGAISTPLPKSSAQLAPGHLVIAQATVEDGWWPAIIIKRSSDAVTLKWRDFPSEPEIVRPVSALALLNTD</sequence>
<proteinExistence type="predicted"/>
<dbReference type="EMBL" id="CP088280">
    <property type="protein sequence ID" value="UGX92894.1"/>
    <property type="molecule type" value="Genomic_DNA"/>
</dbReference>
<organism evidence="1">
    <name type="scientific">Bradyrhizobium barranii subsp. barranii</name>
    <dbReference type="NCBI Taxonomy" id="2823807"/>
    <lineage>
        <taxon>Bacteria</taxon>
        <taxon>Pseudomonadati</taxon>
        <taxon>Pseudomonadota</taxon>
        <taxon>Alphaproteobacteria</taxon>
        <taxon>Hyphomicrobiales</taxon>
        <taxon>Nitrobacteraceae</taxon>
        <taxon>Bradyrhizobium</taxon>
        <taxon>Bradyrhizobium barranii</taxon>
    </lineage>
</organism>
<evidence type="ECO:0000313" key="1">
    <source>
        <dbReference type="EMBL" id="NYY91103.1"/>
    </source>
</evidence>
<dbReference type="Proteomes" id="UP000564836">
    <property type="component" value="Chromosome"/>
</dbReference>
<reference evidence="2 3" key="1">
    <citation type="journal article" date="2017" name="Syst. Appl. Microbiol.">
        <title>Soybeans inoculated with root zone soils of Canadian native legumes harbour diverse and novel Bradyrhizobium spp. that possess agricultural potential.</title>
        <authorList>
            <person name="Bromfield E.S.P."/>
            <person name="Cloutier S."/>
            <person name="Tambong J.T."/>
            <person name="Tran Thi T.V."/>
        </authorList>
    </citation>
    <scope>NUCLEOTIDE SEQUENCE [LARGE SCALE GENOMIC DNA]</scope>
    <source>
        <strain evidence="2 3">323S2</strain>
    </source>
</reference>
<evidence type="ECO:0000313" key="3">
    <source>
        <dbReference type="Proteomes" id="UP000564836"/>
    </source>
</evidence>
<dbReference type="AlphaFoldDB" id="A0A7Z0QAY8"/>
<dbReference type="EMBL" id="JACBFH010000001">
    <property type="protein sequence ID" value="NYY91103.1"/>
    <property type="molecule type" value="Genomic_DNA"/>
</dbReference>
<gene>
    <name evidence="2" type="ORF">G6321_00045925</name>
    <name evidence="1" type="ORF">G6321_22460</name>
</gene>
<name>A0A7Z0QAY8_9BRAD</name>
<dbReference type="RefSeq" id="WP_166348601.1">
    <property type="nucleotide sequence ID" value="NZ_CP088280.1"/>
</dbReference>
<protein>
    <submittedName>
        <fullName evidence="1">Uncharacterized protein</fullName>
    </submittedName>
</protein>
<reference evidence="1" key="2">
    <citation type="submission" date="2020-06" db="EMBL/GenBank/DDBJ databases">
        <title>Whole Genome Sequence of Bradyrhizobium sp. Strain 323S2.</title>
        <authorList>
            <person name="Bromfield E.S.P."/>
        </authorList>
    </citation>
    <scope>NUCLEOTIDE SEQUENCE [LARGE SCALE GENOMIC DNA]</scope>
    <source>
        <strain evidence="1">323S2</strain>
    </source>
</reference>
<accession>A0A7Z0QAY8</accession>
<reference evidence="2 3" key="3">
    <citation type="journal article" date="2022" name="Int. J. Syst. Evol. Microbiol.">
        <title>Strains of Bradyrhizobium barranii sp. nov. associated with legumes native to Canada are symbionts of soybeans and belong to different subspecies (subsp. barranii subsp. nov. and subsp. apii subsp. nov.) and symbiovars (sv. glycinearum and sv. septentrionale).</title>
        <authorList>
            <person name="Bromfield E.S.P."/>
            <person name="Cloutier S."/>
            <person name="Wasai-Hara S."/>
            <person name="Minamisawa K."/>
        </authorList>
    </citation>
    <scope>NUCLEOTIDE SEQUENCE [LARGE SCALE GENOMIC DNA]</scope>
    <source>
        <strain evidence="2 3">323S2</strain>
    </source>
</reference>
<evidence type="ECO:0000313" key="2">
    <source>
        <dbReference type="EMBL" id="UGX92894.1"/>
    </source>
</evidence>